<gene>
    <name evidence="1" type="ORF">FDZ14_00390</name>
</gene>
<geneLocation type="plasmid" evidence="2">
    <name>pfdu301f</name>
</geneLocation>
<reference evidence="1 2" key="1">
    <citation type="submission" date="2019-10" db="EMBL/GenBank/DDBJ databases">
        <title>Complete genome sequences for adaption low water activity.</title>
        <authorList>
            <person name="Zhao L."/>
            <person name="Zhong J."/>
        </authorList>
    </citation>
    <scope>NUCLEOTIDE SEQUENCE [LARGE SCALE GENOMIC DNA]</scope>
    <source>
        <strain evidence="1 2">FDU301</strain>
        <plasmid evidence="2">pfdu301f</plasmid>
    </source>
</reference>
<dbReference type="RefSeq" id="WP_171776425.1">
    <property type="nucleotide sequence ID" value="NZ_CP045268.1"/>
</dbReference>
<evidence type="ECO:0000313" key="2">
    <source>
        <dbReference type="Proteomes" id="UP000501076"/>
    </source>
</evidence>
<sequence length="231" mass="26236">MSTYTVDVYAFFVNGAFPNINIHRIKQDITNANNVWKGCVKFVIKGLYFSKNKIVNAGSIPADKVFRNRQIESLIESVRNATGNKVGIYVLYLSGDYLAEGRGKRVIGVGGTELVHFKKSTDYELFGHVLLTDKADGRYTLAHEFGHVLFKRYNVTQHRFIHDDPSGPYFNSQIGKTDFAHSNNRKNLMFPISPSVNPMVTSQQCQLAKSSKIVRIQNHNIDEDYDLRKIN</sequence>
<name>A0A6M6DQ32_PRIMG</name>
<evidence type="ECO:0000313" key="1">
    <source>
        <dbReference type="EMBL" id="QJX74709.1"/>
    </source>
</evidence>
<dbReference type="Proteomes" id="UP000501076">
    <property type="component" value="Plasmid pFDU301F"/>
</dbReference>
<protein>
    <submittedName>
        <fullName evidence="1">Uncharacterized protein</fullName>
    </submittedName>
</protein>
<keyword evidence="1" id="KW-0614">Plasmid</keyword>
<organism evidence="1 2">
    <name type="scientific">Priestia megaterium</name>
    <name type="common">Bacillus megaterium</name>
    <dbReference type="NCBI Taxonomy" id="1404"/>
    <lineage>
        <taxon>Bacteria</taxon>
        <taxon>Bacillati</taxon>
        <taxon>Bacillota</taxon>
        <taxon>Bacilli</taxon>
        <taxon>Bacillales</taxon>
        <taxon>Bacillaceae</taxon>
        <taxon>Priestia</taxon>
    </lineage>
</organism>
<accession>A0A6M6DQ32</accession>
<dbReference type="EMBL" id="CP045268">
    <property type="protein sequence ID" value="QJX74709.1"/>
    <property type="molecule type" value="Genomic_DNA"/>
</dbReference>
<dbReference type="AlphaFoldDB" id="A0A6M6DQ32"/>
<proteinExistence type="predicted"/>